<feature type="transmembrane region" description="Helical" evidence="2">
    <location>
        <begin position="168"/>
        <end position="185"/>
    </location>
</feature>
<feature type="compositionally biased region" description="Polar residues" evidence="1">
    <location>
        <begin position="526"/>
        <end position="535"/>
    </location>
</feature>
<reference evidence="3 4" key="1">
    <citation type="journal article" date="2019" name="Int. J. Syst. Evol. Microbiol.">
        <title>The Global Catalogue of Microorganisms (GCM) 10K type strain sequencing project: providing services to taxonomists for standard genome sequencing and annotation.</title>
        <authorList>
            <consortium name="The Broad Institute Genomics Platform"/>
            <consortium name="The Broad Institute Genome Sequencing Center for Infectious Disease"/>
            <person name="Wu L."/>
            <person name="Ma J."/>
        </authorList>
    </citation>
    <scope>NUCLEOTIDE SEQUENCE [LARGE SCALE GENOMIC DNA]</scope>
    <source>
        <strain evidence="3 4">JCM 13476</strain>
    </source>
</reference>
<sequence>MLVRLVLGLIQGALLYGLYRTTKLNDINTGFLAAWALVASYAVPVGLAAIGQISFRASLIWTGIATALLAAIGLSSGLLPDNDNVFLVMAICLPAALFCAHHLIIPALRSGQAFAPYDQYYEAAWKAGIQLVLALMFLGVFWLILWLGAALFNAIGIDFVEDMISEEWFVFFASSLLFALGVELSDVRDGLTQGIRTVALTLLSWLLPVAVFLAAAFLITLPLAGLSELHSSLSPSGLMLAASAGLIILINTAYQDGGEHLTGTAFLRMTLRVGCVLLLPMTLFALWAVSVRIGQHGLTVSRIVAITAAVIGLIYAVGYVLAQFMGRNRGGGWLPWLEGTNVVAAIITTATLVGYSTPWLNPQQLSVNNQLARLESGTLKADAIPYSWLGWQAGKRGRAALEELAKSKDTAIATKAKAALENRYVEPVASNPALTILPEGTTLPEGFVDTLKASEFGFECPATDPCTARLYDYDADGSEDVLLAVYGQIRVFSRDSEGSWVNKGNFSRRADCKPVQPKTALKDNTPKSAPHNSVQPIELGGLVMDFAPELDCQP</sequence>
<dbReference type="Pfam" id="PF13687">
    <property type="entry name" value="DUF4153"/>
    <property type="match status" value="1"/>
</dbReference>
<dbReference type="EMBL" id="BAAAEJ010000007">
    <property type="protein sequence ID" value="GAA0390779.1"/>
    <property type="molecule type" value="Genomic_DNA"/>
</dbReference>
<evidence type="ECO:0008006" key="5">
    <source>
        <dbReference type="Google" id="ProtNLM"/>
    </source>
</evidence>
<protein>
    <recommendedName>
        <fullName evidence="5">DUF4153 domain-containing protein</fullName>
    </recommendedName>
</protein>
<keyword evidence="2" id="KW-1133">Transmembrane helix</keyword>
<feature type="transmembrane region" description="Helical" evidence="2">
    <location>
        <begin position="30"/>
        <end position="51"/>
    </location>
</feature>
<keyword evidence="4" id="KW-1185">Reference proteome</keyword>
<gene>
    <name evidence="3" type="ORF">GCM10009093_16750</name>
</gene>
<feature type="region of interest" description="Disordered" evidence="1">
    <location>
        <begin position="513"/>
        <end position="535"/>
    </location>
</feature>
<feature type="transmembrane region" description="Helical" evidence="2">
    <location>
        <begin position="197"/>
        <end position="221"/>
    </location>
</feature>
<proteinExistence type="predicted"/>
<dbReference type="Proteomes" id="UP001500791">
    <property type="component" value="Unassembled WGS sequence"/>
</dbReference>
<accession>A0ABN0YCJ4</accession>
<keyword evidence="2" id="KW-0812">Transmembrane</keyword>
<feature type="transmembrane region" description="Helical" evidence="2">
    <location>
        <begin position="266"/>
        <end position="288"/>
    </location>
</feature>
<feature type="transmembrane region" description="Helical" evidence="2">
    <location>
        <begin position="129"/>
        <end position="156"/>
    </location>
</feature>
<evidence type="ECO:0000256" key="1">
    <source>
        <dbReference type="SAM" id="MobiDB-lite"/>
    </source>
</evidence>
<comment type="caution">
    <text evidence="3">The sequence shown here is derived from an EMBL/GenBank/DDBJ whole genome shotgun (WGS) entry which is preliminary data.</text>
</comment>
<feature type="transmembrane region" description="Helical" evidence="2">
    <location>
        <begin position="85"/>
        <end position="108"/>
    </location>
</feature>
<feature type="transmembrane region" description="Helical" evidence="2">
    <location>
        <begin position="233"/>
        <end position="254"/>
    </location>
</feature>
<feature type="transmembrane region" description="Helical" evidence="2">
    <location>
        <begin position="58"/>
        <end position="79"/>
    </location>
</feature>
<evidence type="ECO:0000313" key="4">
    <source>
        <dbReference type="Proteomes" id="UP001500791"/>
    </source>
</evidence>
<keyword evidence="2" id="KW-0472">Membrane</keyword>
<dbReference type="InterPro" id="IPR025291">
    <property type="entry name" value="DUF4153"/>
</dbReference>
<name>A0ABN0YCJ4_9CAUL</name>
<evidence type="ECO:0000256" key="2">
    <source>
        <dbReference type="SAM" id="Phobius"/>
    </source>
</evidence>
<evidence type="ECO:0000313" key="3">
    <source>
        <dbReference type="EMBL" id="GAA0390779.1"/>
    </source>
</evidence>
<feature type="transmembrane region" description="Helical" evidence="2">
    <location>
        <begin position="300"/>
        <end position="321"/>
    </location>
</feature>
<organism evidence="3 4">
    <name type="scientific">Brevundimonas terrae</name>
    <dbReference type="NCBI Taxonomy" id="363631"/>
    <lineage>
        <taxon>Bacteria</taxon>
        <taxon>Pseudomonadati</taxon>
        <taxon>Pseudomonadota</taxon>
        <taxon>Alphaproteobacteria</taxon>
        <taxon>Caulobacterales</taxon>
        <taxon>Caulobacteraceae</taxon>
        <taxon>Brevundimonas</taxon>
    </lineage>
</organism>